<proteinExistence type="predicted"/>
<dbReference type="KEGG" id="rca:Rcas_3788"/>
<evidence type="ECO:0000313" key="2">
    <source>
        <dbReference type="Proteomes" id="UP000000263"/>
    </source>
</evidence>
<dbReference type="Proteomes" id="UP000000263">
    <property type="component" value="Chromosome"/>
</dbReference>
<dbReference type="Pfam" id="PF08843">
    <property type="entry name" value="AbiEii"/>
    <property type="match status" value="1"/>
</dbReference>
<dbReference type="InterPro" id="IPR043519">
    <property type="entry name" value="NT_sf"/>
</dbReference>
<evidence type="ECO:0008006" key="3">
    <source>
        <dbReference type="Google" id="ProtNLM"/>
    </source>
</evidence>
<gene>
    <name evidence="1" type="ordered locus">Rcas_3788</name>
</gene>
<sequence length="216" mass="23665">MSHPQVKNPYIRIALRRARAGTGSSPIFLNRRTAVQQLPNLRDILSGIRWTLIGAMALRAYAPERMTQDVDILIHAHDESAARSAFIAAGYRIGGTLAIGGFTALPAVAEGYSVDVLTSDAPWLDEALNHPSYDLADFPTLPRRFLVLMKLQAGRAQDIADITRLLRTADANERMLIRAVIAQYAPDLLEDYDALVTLTDLEFGAPEALPTDKSPS</sequence>
<reference evidence="1 2" key="1">
    <citation type="submission" date="2007-08" db="EMBL/GenBank/DDBJ databases">
        <title>Complete sequence of Roseiflexus castenholzii DSM 13941.</title>
        <authorList>
            <consortium name="US DOE Joint Genome Institute"/>
            <person name="Copeland A."/>
            <person name="Lucas S."/>
            <person name="Lapidus A."/>
            <person name="Barry K."/>
            <person name="Glavina del Rio T."/>
            <person name="Dalin E."/>
            <person name="Tice H."/>
            <person name="Pitluck S."/>
            <person name="Thompson L.S."/>
            <person name="Brettin T."/>
            <person name="Bruce D."/>
            <person name="Detter J.C."/>
            <person name="Han C."/>
            <person name="Tapia R."/>
            <person name="Schmutz J."/>
            <person name="Larimer F."/>
            <person name="Land M."/>
            <person name="Hauser L."/>
            <person name="Kyrpides N."/>
            <person name="Mikhailova N."/>
            <person name="Bryant D.A."/>
            <person name="Hanada S."/>
            <person name="Tsukatani Y."/>
            <person name="Richardson P."/>
        </authorList>
    </citation>
    <scope>NUCLEOTIDE SEQUENCE [LARGE SCALE GENOMIC DNA]</scope>
    <source>
        <strain evidence="2">DSM 13941 / HLO8</strain>
    </source>
</reference>
<protein>
    <recommendedName>
        <fullName evidence="3">Nucleotidyltransferase family protein</fullName>
    </recommendedName>
</protein>
<dbReference type="eggNOG" id="ENOG502ZBM5">
    <property type="taxonomic scope" value="Bacteria"/>
</dbReference>
<dbReference type="Gene3D" id="3.30.460.40">
    <property type="match status" value="1"/>
</dbReference>
<dbReference type="EMBL" id="CP000804">
    <property type="protein sequence ID" value="ABU59827.1"/>
    <property type="molecule type" value="Genomic_DNA"/>
</dbReference>
<organism evidence="1 2">
    <name type="scientific">Roseiflexus castenholzii (strain DSM 13941 / HLO8)</name>
    <dbReference type="NCBI Taxonomy" id="383372"/>
    <lineage>
        <taxon>Bacteria</taxon>
        <taxon>Bacillati</taxon>
        <taxon>Chloroflexota</taxon>
        <taxon>Chloroflexia</taxon>
        <taxon>Chloroflexales</taxon>
        <taxon>Roseiflexineae</taxon>
        <taxon>Roseiflexaceae</taxon>
        <taxon>Roseiflexus</taxon>
    </lineage>
</organism>
<dbReference type="AlphaFoldDB" id="A7NQI1"/>
<dbReference type="InterPro" id="IPR014942">
    <property type="entry name" value="AbiEii"/>
</dbReference>
<dbReference type="HOGENOM" id="CLU_115273_0_0_0"/>
<name>A7NQI1_ROSCS</name>
<accession>A7NQI1</accession>
<evidence type="ECO:0000313" key="1">
    <source>
        <dbReference type="EMBL" id="ABU59827.1"/>
    </source>
</evidence>
<keyword evidence="2" id="KW-1185">Reference proteome</keyword>
<dbReference type="RefSeq" id="WP_012122250.1">
    <property type="nucleotide sequence ID" value="NC_009767.1"/>
</dbReference>
<dbReference type="SUPFAM" id="SSF81301">
    <property type="entry name" value="Nucleotidyltransferase"/>
    <property type="match status" value="1"/>
</dbReference>
<dbReference type="STRING" id="383372.Rcas_3788"/>